<reference evidence="4" key="1">
    <citation type="journal article" date="2023" name="Commun. Biol.">
        <title>Genome analysis of Parmales, the sister group of diatoms, reveals the evolutionary specialization of diatoms from phago-mixotrophs to photoautotrophs.</title>
        <authorList>
            <person name="Ban H."/>
            <person name="Sato S."/>
            <person name="Yoshikawa S."/>
            <person name="Yamada K."/>
            <person name="Nakamura Y."/>
            <person name="Ichinomiya M."/>
            <person name="Sato N."/>
            <person name="Blanc-Mathieu R."/>
            <person name="Endo H."/>
            <person name="Kuwata A."/>
            <person name="Ogata H."/>
        </authorList>
    </citation>
    <scope>NUCLEOTIDE SEQUENCE [LARGE SCALE GENOMIC DNA]</scope>
    <source>
        <strain evidence="4">NIES 3700</strain>
    </source>
</reference>
<keyword evidence="4" id="KW-1185">Reference proteome</keyword>
<feature type="transmembrane region" description="Helical" evidence="2">
    <location>
        <begin position="143"/>
        <end position="163"/>
    </location>
</feature>
<dbReference type="Proteomes" id="UP001165122">
    <property type="component" value="Unassembled WGS sequence"/>
</dbReference>
<organism evidence="3 4">
    <name type="scientific">Triparma laevis f. longispina</name>
    <dbReference type="NCBI Taxonomy" id="1714387"/>
    <lineage>
        <taxon>Eukaryota</taxon>
        <taxon>Sar</taxon>
        <taxon>Stramenopiles</taxon>
        <taxon>Ochrophyta</taxon>
        <taxon>Bolidophyceae</taxon>
        <taxon>Parmales</taxon>
        <taxon>Triparmaceae</taxon>
        <taxon>Triparma</taxon>
    </lineage>
</organism>
<keyword evidence="2" id="KW-1133">Transmembrane helix</keyword>
<evidence type="ECO:0000256" key="2">
    <source>
        <dbReference type="SAM" id="Phobius"/>
    </source>
</evidence>
<proteinExistence type="predicted"/>
<evidence type="ECO:0000313" key="3">
    <source>
        <dbReference type="EMBL" id="GMH50786.1"/>
    </source>
</evidence>
<feature type="region of interest" description="Disordered" evidence="1">
    <location>
        <begin position="1"/>
        <end position="29"/>
    </location>
</feature>
<comment type="caution">
    <text evidence="3">The sequence shown here is derived from an EMBL/GenBank/DDBJ whole genome shotgun (WGS) entry which is preliminary data.</text>
</comment>
<dbReference type="PANTHER" id="PTHR38894">
    <property type="entry name" value="TRANSMEMBRANE PROTEIN"/>
    <property type="match status" value="1"/>
</dbReference>
<keyword evidence="2" id="KW-0812">Transmembrane</keyword>
<accession>A0A9W6ZEN2</accession>
<feature type="transmembrane region" description="Helical" evidence="2">
    <location>
        <begin position="111"/>
        <end position="131"/>
    </location>
</feature>
<evidence type="ECO:0000256" key="1">
    <source>
        <dbReference type="SAM" id="MobiDB-lite"/>
    </source>
</evidence>
<name>A0A9W6ZEN2_9STRA</name>
<sequence length="179" mass="19246">MSFEPTWANPGAPASAAPQQQPTGGNYGTQNTVAAPANASTVQSALSCFNMGLSVLMCASGVLGVSKSNGFSADIFVALYMILFGVLLFTYELMWWKTVDSVTRVLRKNFGFLFGIKGKSFFIIFIAFLNFGLNSAGEPAKTLGMATGICLLIDGILHFGIMLKYPEYVQYTPPQVSAR</sequence>
<dbReference type="PANTHER" id="PTHR38894:SF1">
    <property type="entry name" value="TRANSMEMBRANE PROTEIN"/>
    <property type="match status" value="1"/>
</dbReference>
<evidence type="ECO:0000313" key="4">
    <source>
        <dbReference type="Proteomes" id="UP001165122"/>
    </source>
</evidence>
<protein>
    <submittedName>
        <fullName evidence="3">Uncharacterized protein</fullName>
    </submittedName>
</protein>
<dbReference type="EMBL" id="BRXW01000398">
    <property type="protein sequence ID" value="GMH50786.1"/>
    <property type="molecule type" value="Genomic_DNA"/>
</dbReference>
<dbReference type="AlphaFoldDB" id="A0A9W6ZEN2"/>
<dbReference type="OrthoDB" id="202910at2759"/>
<gene>
    <name evidence="3" type="ORF">TrLO_g5683</name>
</gene>
<feature type="transmembrane region" description="Helical" evidence="2">
    <location>
        <begin position="71"/>
        <end position="91"/>
    </location>
</feature>
<feature type="transmembrane region" description="Helical" evidence="2">
    <location>
        <begin position="44"/>
        <end position="64"/>
    </location>
</feature>
<feature type="compositionally biased region" description="Low complexity" evidence="1">
    <location>
        <begin position="10"/>
        <end position="24"/>
    </location>
</feature>
<keyword evidence="2" id="KW-0472">Membrane</keyword>